<accession>A0A433VQU7</accession>
<protein>
    <submittedName>
        <fullName evidence="2">Uncharacterized protein</fullName>
    </submittedName>
</protein>
<feature type="compositionally biased region" description="Basic and acidic residues" evidence="1">
    <location>
        <begin position="92"/>
        <end position="108"/>
    </location>
</feature>
<feature type="region of interest" description="Disordered" evidence="1">
    <location>
        <begin position="78"/>
        <end position="119"/>
    </location>
</feature>
<dbReference type="RefSeq" id="WP_127080267.1">
    <property type="nucleotide sequence ID" value="NZ_RSCL01000003.1"/>
</dbReference>
<dbReference type="EMBL" id="RSCL01000003">
    <property type="protein sequence ID" value="RUT08467.1"/>
    <property type="molecule type" value="Genomic_DNA"/>
</dbReference>
<proteinExistence type="predicted"/>
<dbReference type="AlphaFoldDB" id="A0A433VQU7"/>
<gene>
    <name evidence="2" type="ORF">DSM106972_016350</name>
</gene>
<keyword evidence="3" id="KW-1185">Reference proteome</keyword>
<reference evidence="2" key="2">
    <citation type="journal article" date="2019" name="Genome Biol. Evol.">
        <title>Day and night: Metabolic profiles and evolutionary relationships of six axenic non-marine cyanobacteria.</title>
        <authorList>
            <person name="Will S.E."/>
            <person name="Henke P."/>
            <person name="Boedeker C."/>
            <person name="Huang S."/>
            <person name="Brinkmann H."/>
            <person name="Rohde M."/>
            <person name="Jarek M."/>
            <person name="Friedl T."/>
            <person name="Seufert S."/>
            <person name="Schumacher M."/>
            <person name="Overmann J."/>
            <person name="Neumann-Schaal M."/>
            <person name="Petersen J."/>
        </authorList>
    </citation>
    <scope>NUCLEOTIDE SEQUENCE [LARGE SCALE GENOMIC DNA]</scope>
    <source>
        <strain evidence="2">PCC 7102</strain>
    </source>
</reference>
<comment type="caution">
    <text evidence="2">The sequence shown here is derived from an EMBL/GenBank/DDBJ whole genome shotgun (WGS) entry which is preliminary data.</text>
</comment>
<reference evidence="2" key="1">
    <citation type="submission" date="2018-12" db="EMBL/GenBank/DDBJ databases">
        <authorList>
            <person name="Will S."/>
            <person name="Neumann-Schaal M."/>
            <person name="Henke P."/>
        </authorList>
    </citation>
    <scope>NUCLEOTIDE SEQUENCE</scope>
    <source>
        <strain evidence="2">PCC 7102</strain>
    </source>
</reference>
<evidence type="ECO:0000313" key="3">
    <source>
        <dbReference type="Proteomes" id="UP000271624"/>
    </source>
</evidence>
<dbReference type="OrthoDB" id="513839at2"/>
<sequence length="148" mass="16387">MAQNLYYQHQQTLNIMKIQLSHFKGQFLFLLGLTIPAVLVANVNPVKAEVPSQVMKHNAPFIDINQRYDSLGGLQQVNPIKINGQDGGTGKEASDDKKKESKDGKESCESGNCGGIYRPGDERINPVIRGNIRNQLPGQLLKSKQPIF</sequence>
<name>A0A433VQU7_9CYAN</name>
<evidence type="ECO:0000256" key="1">
    <source>
        <dbReference type="SAM" id="MobiDB-lite"/>
    </source>
</evidence>
<organism evidence="2 3">
    <name type="scientific">Dulcicalothrix desertica PCC 7102</name>
    <dbReference type="NCBI Taxonomy" id="232991"/>
    <lineage>
        <taxon>Bacteria</taxon>
        <taxon>Bacillati</taxon>
        <taxon>Cyanobacteriota</taxon>
        <taxon>Cyanophyceae</taxon>
        <taxon>Nostocales</taxon>
        <taxon>Calotrichaceae</taxon>
        <taxon>Dulcicalothrix</taxon>
    </lineage>
</organism>
<evidence type="ECO:0000313" key="2">
    <source>
        <dbReference type="EMBL" id="RUT08467.1"/>
    </source>
</evidence>
<dbReference type="Proteomes" id="UP000271624">
    <property type="component" value="Unassembled WGS sequence"/>
</dbReference>